<accession>A0A099GA93</accession>
<organism evidence="8 9">
    <name type="scientific">Paracoccus sanguinis</name>
    <dbReference type="NCBI Taxonomy" id="1545044"/>
    <lineage>
        <taxon>Bacteria</taxon>
        <taxon>Pseudomonadati</taxon>
        <taxon>Pseudomonadota</taxon>
        <taxon>Alphaproteobacteria</taxon>
        <taxon>Rhodobacterales</taxon>
        <taxon>Paracoccaceae</taxon>
        <taxon>Paracoccus</taxon>
    </lineage>
</organism>
<evidence type="ECO:0000256" key="4">
    <source>
        <dbReference type="ARBA" id="ARBA00022840"/>
    </source>
</evidence>
<proteinExistence type="predicted"/>
<dbReference type="InterPro" id="IPR007373">
    <property type="entry name" value="Thiamin_PyroPKinase_B1-bd"/>
</dbReference>
<evidence type="ECO:0000259" key="7">
    <source>
        <dbReference type="Pfam" id="PF04265"/>
    </source>
</evidence>
<dbReference type="InterPro" id="IPR036371">
    <property type="entry name" value="TPK_B1-bd_sf"/>
</dbReference>
<dbReference type="InterPro" id="IPR036759">
    <property type="entry name" value="TPK_catalytic_sf"/>
</dbReference>
<feature type="domain" description="Thiamin pyrophosphokinase catalytic" evidence="6">
    <location>
        <begin position="32"/>
        <end position="120"/>
    </location>
</feature>
<dbReference type="GO" id="GO:0006772">
    <property type="term" value="P:thiamine metabolic process"/>
    <property type="evidence" value="ECO:0007669"/>
    <property type="project" value="UniProtKB-UniRule"/>
</dbReference>
<sequence length="219" mass="22247">MSHAPALSVAEGVTLIGGGEVGPQALAAALALAPVVAAADSGADAALARGLVPRAVIGDLDSLSDDARARLAPVLHHVPEQDTTDFEKALARIAAPFVLAVGFAGPRLDHALAALNILARRVGPPTILLTEADAVLCCPPRVTADLPPGTRLSLFPMGPARAEAEGLLWPVEGIGFAPGGRIGTSNEISGPLRLAVEGQMLLILPLSELETARTIARAA</sequence>
<evidence type="ECO:0000259" key="6">
    <source>
        <dbReference type="Pfam" id="PF04263"/>
    </source>
</evidence>
<feature type="domain" description="Thiamin pyrophosphokinase thiamin-binding" evidence="7">
    <location>
        <begin position="149"/>
        <end position="189"/>
    </location>
</feature>
<dbReference type="GO" id="GO:0004788">
    <property type="term" value="F:thiamine diphosphokinase activity"/>
    <property type="evidence" value="ECO:0007669"/>
    <property type="project" value="UniProtKB-UniRule"/>
</dbReference>
<keyword evidence="1" id="KW-0808">Transferase</keyword>
<dbReference type="EC" id="2.7.6.2" evidence="5"/>
<dbReference type="AlphaFoldDB" id="A0A099GA93"/>
<keyword evidence="2" id="KW-0547">Nucleotide-binding</keyword>
<name>A0A099GA93_9RHOB</name>
<dbReference type="GO" id="GO:0005524">
    <property type="term" value="F:ATP binding"/>
    <property type="evidence" value="ECO:0007669"/>
    <property type="project" value="UniProtKB-KW"/>
</dbReference>
<dbReference type="InterPro" id="IPR007371">
    <property type="entry name" value="TPK_catalytic"/>
</dbReference>
<dbReference type="PANTHER" id="PTHR41299">
    <property type="entry name" value="THIAMINE PYROPHOSPHOKINASE"/>
    <property type="match status" value="1"/>
</dbReference>
<dbReference type="Pfam" id="PF04265">
    <property type="entry name" value="TPK_B1_binding"/>
    <property type="match status" value="1"/>
</dbReference>
<dbReference type="CDD" id="cd07995">
    <property type="entry name" value="TPK"/>
    <property type="match status" value="1"/>
</dbReference>
<evidence type="ECO:0000256" key="5">
    <source>
        <dbReference type="NCBIfam" id="TIGR01378"/>
    </source>
</evidence>
<comment type="caution">
    <text evidence="8">The sequence shown here is derived from an EMBL/GenBank/DDBJ whole genome shotgun (WGS) entry which is preliminary data.</text>
</comment>
<keyword evidence="4" id="KW-0067">ATP-binding</keyword>
<dbReference type="Gene3D" id="3.40.50.10240">
    <property type="entry name" value="Thiamin pyrophosphokinase, catalytic domain"/>
    <property type="match status" value="1"/>
</dbReference>
<evidence type="ECO:0000256" key="3">
    <source>
        <dbReference type="ARBA" id="ARBA00022777"/>
    </source>
</evidence>
<dbReference type="InterPro" id="IPR053149">
    <property type="entry name" value="TPK"/>
</dbReference>
<reference evidence="8 9" key="1">
    <citation type="submission" date="2014-09" db="EMBL/GenBank/DDBJ databases">
        <authorList>
            <person name="McGinnis J.M."/>
            <person name="Wolfgang W.J."/>
        </authorList>
    </citation>
    <scope>NUCLEOTIDE SEQUENCE [LARGE SCALE GENOMIC DNA]</scope>
    <source>
        <strain evidence="8 9">5503</strain>
    </source>
</reference>
<dbReference type="SUPFAM" id="SSF63862">
    <property type="entry name" value="Thiamin pyrophosphokinase, substrate-binding domain"/>
    <property type="match status" value="1"/>
</dbReference>
<evidence type="ECO:0000256" key="2">
    <source>
        <dbReference type="ARBA" id="ARBA00022741"/>
    </source>
</evidence>
<dbReference type="Proteomes" id="UP000029858">
    <property type="component" value="Unassembled WGS sequence"/>
</dbReference>
<dbReference type="Pfam" id="PF04263">
    <property type="entry name" value="TPK_catalytic"/>
    <property type="match status" value="1"/>
</dbReference>
<keyword evidence="3 8" id="KW-0418">Kinase</keyword>
<evidence type="ECO:0000256" key="1">
    <source>
        <dbReference type="ARBA" id="ARBA00022679"/>
    </source>
</evidence>
<dbReference type="RefSeq" id="WP_036712150.1">
    <property type="nucleotide sequence ID" value="NZ_JRKQ01000131.1"/>
</dbReference>
<dbReference type="EMBL" id="JRKQ01000131">
    <property type="protein sequence ID" value="KGJ19492.1"/>
    <property type="molecule type" value="Genomic_DNA"/>
</dbReference>
<dbReference type="PANTHER" id="PTHR41299:SF1">
    <property type="entry name" value="THIAMINE PYROPHOSPHOKINASE"/>
    <property type="match status" value="1"/>
</dbReference>
<evidence type="ECO:0000313" key="9">
    <source>
        <dbReference type="Proteomes" id="UP000029858"/>
    </source>
</evidence>
<dbReference type="GO" id="GO:0009229">
    <property type="term" value="P:thiamine diphosphate biosynthetic process"/>
    <property type="evidence" value="ECO:0007669"/>
    <property type="project" value="InterPro"/>
</dbReference>
<gene>
    <name evidence="8" type="ORF">IX56_16065</name>
</gene>
<protein>
    <recommendedName>
        <fullName evidence="5">Thiamine diphosphokinase</fullName>
        <ecNumber evidence="5">2.7.6.2</ecNumber>
    </recommendedName>
</protein>
<dbReference type="InterPro" id="IPR006282">
    <property type="entry name" value="Thi_PPkinase"/>
</dbReference>
<dbReference type="GO" id="GO:0016301">
    <property type="term" value="F:kinase activity"/>
    <property type="evidence" value="ECO:0007669"/>
    <property type="project" value="UniProtKB-KW"/>
</dbReference>
<reference evidence="8 9" key="2">
    <citation type="submission" date="2014-10" db="EMBL/GenBank/DDBJ databases">
        <title>Paracoccus sanguinis sp. nov., isolated from clinical specimens of New York State patients.</title>
        <authorList>
            <person name="Mingle L.A."/>
            <person name="Cole J.A."/>
            <person name="Lapierre P."/>
            <person name="Musser K.A."/>
        </authorList>
    </citation>
    <scope>NUCLEOTIDE SEQUENCE [LARGE SCALE GENOMIC DNA]</scope>
    <source>
        <strain evidence="8 9">5503</strain>
    </source>
</reference>
<dbReference type="SUPFAM" id="SSF63999">
    <property type="entry name" value="Thiamin pyrophosphokinase, catalytic domain"/>
    <property type="match status" value="1"/>
</dbReference>
<evidence type="ECO:0000313" key="8">
    <source>
        <dbReference type="EMBL" id="KGJ19492.1"/>
    </source>
</evidence>
<dbReference type="NCBIfam" id="TIGR01378">
    <property type="entry name" value="thi_PPkinase"/>
    <property type="match status" value="1"/>
</dbReference>
<dbReference type="GO" id="GO:0030975">
    <property type="term" value="F:thiamine binding"/>
    <property type="evidence" value="ECO:0007669"/>
    <property type="project" value="InterPro"/>
</dbReference>